<accession>A0ABR4BI57</accession>
<protein>
    <recommendedName>
        <fullName evidence="1">Peptidase A1 domain-containing protein</fullName>
    </recommendedName>
</protein>
<proteinExistence type="predicted"/>
<dbReference type="Gene3D" id="2.40.70.10">
    <property type="entry name" value="Acid Proteases"/>
    <property type="match status" value="1"/>
</dbReference>
<reference evidence="2 3" key="1">
    <citation type="submission" date="2024-09" db="EMBL/GenBank/DDBJ databases">
        <title>Rethinking Asexuality: The Enigmatic Case of Functional Sexual Genes in Lepraria (Stereocaulaceae).</title>
        <authorList>
            <person name="Doellman M."/>
            <person name="Sun Y."/>
            <person name="Barcenas-Pena A."/>
            <person name="Lumbsch H.T."/>
            <person name="Grewe F."/>
        </authorList>
    </citation>
    <scope>NUCLEOTIDE SEQUENCE [LARGE SCALE GENOMIC DNA]</scope>
    <source>
        <strain evidence="2 3">Grewe 0041</strain>
    </source>
</reference>
<dbReference type="Pfam" id="PF00026">
    <property type="entry name" value="Asp"/>
    <property type="match status" value="1"/>
</dbReference>
<dbReference type="EMBL" id="JBHFEH010000005">
    <property type="protein sequence ID" value="KAL2057415.1"/>
    <property type="molecule type" value="Genomic_DNA"/>
</dbReference>
<comment type="caution">
    <text evidence="2">The sequence shown here is derived from an EMBL/GenBank/DDBJ whole genome shotgun (WGS) entry which is preliminary data.</text>
</comment>
<dbReference type="InterPro" id="IPR033121">
    <property type="entry name" value="PEPTIDASE_A1"/>
</dbReference>
<gene>
    <name evidence="2" type="ORF">ABVK25_002468</name>
</gene>
<dbReference type="PROSITE" id="PS51767">
    <property type="entry name" value="PEPTIDASE_A1"/>
    <property type="match status" value="1"/>
</dbReference>
<evidence type="ECO:0000259" key="1">
    <source>
        <dbReference type="PROSITE" id="PS51767"/>
    </source>
</evidence>
<dbReference type="SUPFAM" id="SSF50630">
    <property type="entry name" value="Acid proteases"/>
    <property type="match status" value="1"/>
</dbReference>
<dbReference type="InterPro" id="IPR021109">
    <property type="entry name" value="Peptidase_aspartic_dom_sf"/>
</dbReference>
<keyword evidence="3" id="KW-1185">Reference proteome</keyword>
<sequence length="71" mass="7716">MVFTAVAESKFTTFFENLINQGKFKTKEFSFYLGHAASGTAANSEITLCGRDPSKSTGSVTQIPVTTPGYW</sequence>
<name>A0ABR4BI57_9LECA</name>
<evidence type="ECO:0000313" key="2">
    <source>
        <dbReference type="EMBL" id="KAL2057415.1"/>
    </source>
</evidence>
<evidence type="ECO:0000313" key="3">
    <source>
        <dbReference type="Proteomes" id="UP001590951"/>
    </source>
</evidence>
<organism evidence="2 3">
    <name type="scientific">Lepraria finkii</name>
    <dbReference type="NCBI Taxonomy" id="1340010"/>
    <lineage>
        <taxon>Eukaryota</taxon>
        <taxon>Fungi</taxon>
        <taxon>Dikarya</taxon>
        <taxon>Ascomycota</taxon>
        <taxon>Pezizomycotina</taxon>
        <taxon>Lecanoromycetes</taxon>
        <taxon>OSLEUM clade</taxon>
        <taxon>Lecanoromycetidae</taxon>
        <taxon>Lecanorales</taxon>
        <taxon>Lecanorineae</taxon>
        <taxon>Stereocaulaceae</taxon>
        <taxon>Lepraria</taxon>
    </lineage>
</organism>
<dbReference type="Proteomes" id="UP001590951">
    <property type="component" value="Unassembled WGS sequence"/>
</dbReference>
<feature type="domain" description="Peptidase A1" evidence="1">
    <location>
        <begin position="1"/>
        <end position="71"/>
    </location>
</feature>